<dbReference type="AlphaFoldDB" id="A0A1G2PCS5"/>
<feature type="transmembrane region" description="Helical" evidence="1">
    <location>
        <begin position="177"/>
        <end position="194"/>
    </location>
</feature>
<protein>
    <submittedName>
        <fullName evidence="2">Uncharacterized protein</fullName>
    </submittedName>
</protein>
<feature type="transmembrane region" description="Helical" evidence="1">
    <location>
        <begin position="200"/>
        <end position="218"/>
    </location>
</feature>
<evidence type="ECO:0000313" key="2">
    <source>
        <dbReference type="EMBL" id="OHA46107.1"/>
    </source>
</evidence>
<organism evidence="2 3">
    <name type="scientific">Candidatus Terrybacteria bacterium RIFCSPHIGHO2_01_FULL_43_35</name>
    <dbReference type="NCBI Taxonomy" id="1802361"/>
    <lineage>
        <taxon>Bacteria</taxon>
        <taxon>Candidatus Terryibacteriota</taxon>
    </lineage>
</organism>
<feature type="transmembrane region" description="Helical" evidence="1">
    <location>
        <begin position="36"/>
        <end position="53"/>
    </location>
</feature>
<proteinExistence type="predicted"/>
<keyword evidence="1" id="KW-0812">Transmembrane</keyword>
<gene>
    <name evidence="2" type="ORF">A2828_02695</name>
</gene>
<evidence type="ECO:0000313" key="3">
    <source>
        <dbReference type="Proteomes" id="UP000178869"/>
    </source>
</evidence>
<comment type="caution">
    <text evidence="2">The sequence shown here is derived from an EMBL/GenBank/DDBJ whole genome shotgun (WGS) entry which is preliminary data.</text>
</comment>
<reference evidence="2 3" key="1">
    <citation type="journal article" date="2016" name="Nat. Commun.">
        <title>Thousands of microbial genomes shed light on interconnected biogeochemical processes in an aquifer system.</title>
        <authorList>
            <person name="Anantharaman K."/>
            <person name="Brown C.T."/>
            <person name="Hug L.A."/>
            <person name="Sharon I."/>
            <person name="Castelle C.J."/>
            <person name="Probst A.J."/>
            <person name="Thomas B.C."/>
            <person name="Singh A."/>
            <person name="Wilkins M.J."/>
            <person name="Karaoz U."/>
            <person name="Brodie E.L."/>
            <person name="Williams K.H."/>
            <person name="Hubbard S.S."/>
            <person name="Banfield J.F."/>
        </authorList>
    </citation>
    <scope>NUCLEOTIDE SEQUENCE [LARGE SCALE GENOMIC DNA]</scope>
</reference>
<dbReference type="InterPro" id="IPR045466">
    <property type="entry name" value="DUF6498"/>
</dbReference>
<sequence>MKYFRSSTQFAIVSLIGANLLPLSWGAGLSVASLLLLYWLETWIVGFYNLLKIQKASAPMSQREERWMRIQFLSGFFPGVSRASISKIFIAQMFFVTGVYGAALFGWLVPTFLTDKGTYWERVVSVMPPAEQMLGFIVSILALCASHGVSYVTNFLGKQEFLRISPARQMFQLGDRLIAMHLFVILGAMVFGAFRDVGINLVRGYGAIAGIIFIKLIADLATHSREHMIREAVGPLAESDSRK</sequence>
<evidence type="ECO:0000256" key="1">
    <source>
        <dbReference type="SAM" id="Phobius"/>
    </source>
</evidence>
<dbReference type="Pfam" id="PF20108">
    <property type="entry name" value="DUF6498"/>
    <property type="match status" value="1"/>
</dbReference>
<keyword evidence="1" id="KW-0472">Membrane</keyword>
<feature type="transmembrane region" description="Helical" evidence="1">
    <location>
        <begin position="133"/>
        <end position="156"/>
    </location>
</feature>
<dbReference type="Proteomes" id="UP000178869">
    <property type="component" value="Unassembled WGS sequence"/>
</dbReference>
<accession>A0A1G2PCS5</accession>
<dbReference type="EMBL" id="MHSR01000021">
    <property type="protein sequence ID" value="OHA46107.1"/>
    <property type="molecule type" value="Genomic_DNA"/>
</dbReference>
<feature type="transmembrane region" description="Helical" evidence="1">
    <location>
        <begin position="88"/>
        <end position="113"/>
    </location>
</feature>
<keyword evidence="1" id="KW-1133">Transmembrane helix</keyword>
<name>A0A1G2PCS5_9BACT</name>